<keyword evidence="2" id="KW-0472">Membrane</keyword>
<evidence type="ECO:0000313" key="4">
    <source>
        <dbReference type="Proteomes" id="UP000549066"/>
    </source>
</evidence>
<feature type="transmembrane region" description="Helical" evidence="2">
    <location>
        <begin position="151"/>
        <end position="171"/>
    </location>
</feature>
<evidence type="ECO:0000256" key="2">
    <source>
        <dbReference type="SAM" id="Phobius"/>
    </source>
</evidence>
<proteinExistence type="predicted"/>
<sequence>MAEQGKKKVVRVESTAPADKGGGTAVADASAAPTWTPTPEAKRQAVTFRLIAGGLWLLAIAGEVFTIFWVLRQVPVNMVLLIILIVVIGALAIGGSLLWKQANRLDPASKEDKVRFFVQNQLGAIIAVIAFLPLIILIFTNKDMDGKQKALAGIIAIVIGGGALALGIDYAPPSVEQYTSESNVIVQLTGEDVVYWTKSGSVFHVCSEVPDVNKESKDGQIYEGTVAAAHTAGKDRLTKRWESEAVNYCGYTQEQVDAVKADVDAPANEESVEAPEETPAAE</sequence>
<keyword evidence="4" id="KW-1185">Reference proteome</keyword>
<feature type="transmembrane region" description="Helical" evidence="2">
    <location>
        <begin position="50"/>
        <end position="71"/>
    </location>
</feature>
<feature type="region of interest" description="Disordered" evidence="1">
    <location>
        <begin position="261"/>
        <end position="282"/>
    </location>
</feature>
<dbReference type="AlphaFoldDB" id="A0A852WR03"/>
<evidence type="ECO:0000256" key="1">
    <source>
        <dbReference type="SAM" id="MobiDB-lite"/>
    </source>
</evidence>
<keyword evidence="2" id="KW-0812">Transmembrane</keyword>
<accession>A0A852WR03</accession>
<feature type="region of interest" description="Disordered" evidence="1">
    <location>
        <begin position="1"/>
        <end position="38"/>
    </location>
</feature>
<dbReference type="Proteomes" id="UP000549066">
    <property type="component" value="Unassembled WGS sequence"/>
</dbReference>
<feature type="transmembrane region" description="Helical" evidence="2">
    <location>
        <begin position="77"/>
        <end position="99"/>
    </location>
</feature>
<reference evidence="3 4" key="1">
    <citation type="submission" date="2020-07" db="EMBL/GenBank/DDBJ databases">
        <title>Sequencing the genomes of 1000 actinobacteria strains.</title>
        <authorList>
            <person name="Klenk H.-P."/>
        </authorList>
    </citation>
    <scope>NUCLEOTIDE SEQUENCE [LARGE SCALE GENOMIC DNA]</scope>
    <source>
        <strain evidence="3 4">DSM 8598</strain>
    </source>
</reference>
<evidence type="ECO:0000313" key="3">
    <source>
        <dbReference type="EMBL" id="NYG20419.1"/>
    </source>
</evidence>
<keyword evidence="2" id="KW-1133">Transmembrane helix</keyword>
<dbReference type="RefSeq" id="WP_179550537.1">
    <property type="nucleotide sequence ID" value="NZ_JACCFI010000001.1"/>
</dbReference>
<gene>
    <name evidence="3" type="ORF">BJY17_001166</name>
</gene>
<dbReference type="EMBL" id="JACCFI010000001">
    <property type="protein sequence ID" value="NYG20419.1"/>
    <property type="molecule type" value="Genomic_DNA"/>
</dbReference>
<name>A0A852WR03_9MICO</name>
<organism evidence="3 4">
    <name type="scientific">Agromyces hippuratus</name>
    <dbReference type="NCBI Taxonomy" id="286438"/>
    <lineage>
        <taxon>Bacteria</taxon>
        <taxon>Bacillati</taxon>
        <taxon>Actinomycetota</taxon>
        <taxon>Actinomycetes</taxon>
        <taxon>Micrococcales</taxon>
        <taxon>Microbacteriaceae</taxon>
        <taxon>Agromyces</taxon>
    </lineage>
</organism>
<comment type="caution">
    <text evidence="3">The sequence shown here is derived from an EMBL/GenBank/DDBJ whole genome shotgun (WGS) entry which is preliminary data.</text>
</comment>
<protein>
    <submittedName>
        <fullName evidence="3">Uncharacterized protein</fullName>
    </submittedName>
</protein>
<feature type="transmembrane region" description="Helical" evidence="2">
    <location>
        <begin position="120"/>
        <end position="139"/>
    </location>
</feature>